<organism evidence="1">
    <name type="scientific">marine metagenome</name>
    <dbReference type="NCBI Taxonomy" id="408172"/>
    <lineage>
        <taxon>unclassified sequences</taxon>
        <taxon>metagenomes</taxon>
        <taxon>ecological metagenomes</taxon>
    </lineage>
</organism>
<sequence length="32" mass="3720">MQNYDNNGFKVCNGWDNQMDGRLEKTQLDDGI</sequence>
<reference evidence="1" key="1">
    <citation type="submission" date="2018-05" db="EMBL/GenBank/DDBJ databases">
        <authorList>
            <person name="Lanie J.A."/>
            <person name="Ng W.-L."/>
            <person name="Kazmierczak K.M."/>
            <person name="Andrzejewski T.M."/>
            <person name="Davidsen T.M."/>
            <person name="Wayne K.J."/>
            <person name="Tettelin H."/>
            <person name="Glass J.I."/>
            <person name="Rusch D."/>
            <person name="Podicherti R."/>
            <person name="Tsui H.-C.T."/>
            <person name="Winkler M.E."/>
        </authorList>
    </citation>
    <scope>NUCLEOTIDE SEQUENCE</scope>
</reference>
<name>A0A382K590_9ZZZZ</name>
<evidence type="ECO:0000313" key="1">
    <source>
        <dbReference type="EMBL" id="SVC19428.1"/>
    </source>
</evidence>
<protein>
    <submittedName>
        <fullName evidence="1">Uncharacterized protein</fullName>
    </submittedName>
</protein>
<dbReference type="AlphaFoldDB" id="A0A382K590"/>
<proteinExistence type="predicted"/>
<gene>
    <name evidence="1" type="ORF">METZ01_LOCUS272282</name>
</gene>
<accession>A0A382K590</accession>
<dbReference type="EMBL" id="UINC01078392">
    <property type="protein sequence ID" value="SVC19428.1"/>
    <property type="molecule type" value="Genomic_DNA"/>
</dbReference>